<dbReference type="EMBL" id="CP002446">
    <property type="protein sequence ID" value="ADV28133.1"/>
    <property type="molecule type" value="Genomic_DNA"/>
</dbReference>
<proteinExistence type="predicted"/>
<dbReference type="HOGENOM" id="CLU_811034_0_0_6"/>
<dbReference type="AlphaFoldDB" id="E6WVD4"/>
<evidence type="ECO:0000313" key="1">
    <source>
        <dbReference type="EMBL" id="ADV28133.1"/>
    </source>
</evidence>
<gene>
    <name evidence="1" type="ordered locus">Psesu_2299</name>
</gene>
<accession>E6WVD4</accession>
<protein>
    <submittedName>
        <fullName evidence="1">Uncharacterized protein</fullName>
    </submittedName>
</protein>
<dbReference type="KEGG" id="psu:Psesu_2299"/>
<keyword evidence="2" id="KW-1185">Reference proteome</keyword>
<reference evidence="1 2" key="1">
    <citation type="submission" date="2011-01" db="EMBL/GenBank/DDBJ databases">
        <title>Complete sequence of Pseudoxanthomonas suwonensis 11-1.</title>
        <authorList>
            <consortium name="US DOE Joint Genome Institute"/>
            <person name="Lucas S."/>
            <person name="Copeland A."/>
            <person name="Lapidus A."/>
            <person name="Cheng J.-F."/>
            <person name="Goodwin L."/>
            <person name="Pitluck S."/>
            <person name="Teshima H."/>
            <person name="Detter J.C."/>
            <person name="Han C."/>
            <person name="Tapia R."/>
            <person name="Land M."/>
            <person name="Hauser L."/>
            <person name="Kyrpides N."/>
            <person name="Ivanova N."/>
            <person name="Ovchinnikova G."/>
            <person name="Siebers A.K."/>
            <person name="Allgaier M."/>
            <person name="Thelen M.P."/>
            <person name="Hugenholtz P."/>
            <person name="Gladden J."/>
            <person name="Woyke T."/>
        </authorList>
    </citation>
    <scope>NUCLEOTIDE SEQUENCE [LARGE SCALE GENOMIC DNA]</scope>
    <source>
        <strain evidence="2">11-1</strain>
    </source>
</reference>
<evidence type="ECO:0000313" key="2">
    <source>
        <dbReference type="Proteomes" id="UP000008632"/>
    </source>
</evidence>
<organism evidence="1 2">
    <name type="scientific">Pseudoxanthomonas suwonensis (strain 11-1)</name>
    <dbReference type="NCBI Taxonomy" id="743721"/>
    <lineage>
        <taxon>Bacteria</taxon>
        <taxon>Pseudomonadati</taxon>
        <taxon>Pseudomonadota</taxon>
        <taxon>Gammaproteobacteria</taxon>
        <taxon>Lysobacterales</taxon>
        <taxon>Lysobacteraceae</taxon>
        <taxon>Pseudoxanthomonas</taxon>
    </lineage>
</organism>
<sequence length="342" mass="36003">MPCARVGGIDLLGPAGGVRRKAWAAVPSTGTANGRLAGPAGLDNLVRITRGCMSGTLRARMTGPAACSQSPELRLQGFLPCVQGSELRLQGFLLCARSFFPCTRSPEPGAPGKFPCAQGFQPCGWNAAWHGARLFALCARPWNPVARLQALHARLGALQLELFSLPSQAPEACAQGSKACVQGKEPCGRSSYPRAQASGPCARGSQALRAALWALWLAAGNLHAAIRIPVERQPLPAWRLGRKDAGLQLPPRRRVGIRAVVGRARGAHPGWRPGIVIRRIHGSPGAAFGRVRLHASLPGAVGCAQLPILAPQIALPKGEGLHVTGVSEAHPGCDRSHRLTHV</sequence>
<name>E6WVD4_PSEUU</name>
<dbReference type="Proteomes" id="UP000008632">
    <property type="component" value="Chromosome"/>
</dbReference>